<evidence type="ECO:0000313" key="3">
    <source>
        <dbReference type="EMBL" id="CAL8090594.1"/>
    </source>
</evidence>
<feature type="region of interest" description="Disordered" evidence="1">
    <location>
        <begin position="173"/>
        <end position="193"/>
    </location>
</feature>
<evidence type="ECO:0000256" key="2">
    <source>
        <dbReference type="SAM" id="Phobius"/>
    </source>
</evidence>
<sequence length="348" mass="39946">MKSQEPTTKEFEAFVMDLLYWGLMIICLSVGWTLQYKSTEAVWFMNEAMGLRKKAELENKELTVPAIAMYSLGAITFIFPVALAFLPFVFRTTPANEILRFGLPNFIMKEKKVERILSSIYWLIHGWLAVCSVMQLLAVVVVIFYEARFMMQPAYQPKVAMNSNSINLLAMGGLRRKKKKEESESSNTRGKGESLKMKLQTYVKFPTALNVYRRSALIYYGVHQFGANVLFASMIFVGFLINVVSKFVVIRLNDQLPLVVVVMMAAFDIGIIANTFAYVYFAVFITNEYEKFIKFWKGKLIRKVYQKQLLTCKIIQIWIGNFFPVEMTTSLSSMHRSVDLTATLLLVE</sequence>
<proteinExistence type="predicted"/>
<feature type="transmembrane region" description="Helical" evidence="2">
    <location>
        <begin position="256"/>
        <end position="281"/>
    </location>
</feature>
<keyword evidence="2" id="KW-0812">Transmembrane</keyword>
<evidence type="ECO:0000313" key="4">
    <source>
        <dbReference type="Proteomes" id="UP001642540"/>
    </source>
</evidence>
<feature type="transmembrane region" description="Helical" evidence="2">
    <location>
        <begin position="225"/>
        <end position="244"/>
    </location>
</feature>
<dbReference type="EMBL" id="CAXLJM020000024">
    <property type="protein sequence ID" value="CAL8090594.1"/>
    <property type="molecule type" value="Genomic_DNA"/>
</dbReference>
<protein>
    <recommendedName>
        <fullName evidence="5">Odorant receptor</fullName>
    </recommendedName>
</protein>
<accession>A0ABP1Q5X6</accession>
<feature type="transmembrane region" description="Helical" evidence="2">
    <location>
        <begin position="67"/>
        <end position="90"/>
    </location>
</feature>
<organism evidence="3 4">
    <name type="scientific">Orchesella dallaii</name>
    <dbReference type="NCBI Taxonomy" id="48710"/>
    <lineage>
        <taxon>Eukaryota</taxon>
        <taxon>Metazoa</taxon>
        <taxon>Ecdysozoa</taxon>
        <taxon>Arthropoda</taxon>
        <taxon>Hexapoda</taxon>
        <taxon>Collembola</taxon>
        <taxon>Entomobryomorpha</taxon>
        <taxon>Entomobryoidea</taxon>
        <taxon>Orchesellidae</taxon>
        <taxon>Orchesellinae</taxon>
        <taxon>Orchesella</taxon>
    </lineage>
</organism>
<feature type="transmembrane region" description="Helical" evidence="2">
    <location>
        <begin position="12"/>
        <end position="34"/>
    </location>
</feature>
<reference evidence="3 4" key="1">
    <citation type="submission" date="2024-08" db="EMBL/GenBank/DDBJ databases">
        <authorList>
            <person name="Cucini C."/>
            <person name="Frati F."/>
        </authorList>
    </citation>
    <scope>NUCLEOTIDE SEQUENCE [LARGE SCALE GENOMIC DNA]</scope>
</reference>
<evidence type="ECO:0008006" key="5">
    <source>
        <dbReference type="Google" id="ProtNLM"/>
    </source>
</evidence>
<evidence type="ECO:0000256" key="1">
    <source>
        <dbReference type="SAM" id="MobiDB-lite"/>
    </source>
</evidence>
<name>A0ABP1Q5X6_9HEXA</name>
<feature type="transmembrane region" description="Helical" evidence="2">
    <location>
        <begin position="120"/>
        <end position="145"/>
    </location>
</feature>
<keyword evidence="2" id="KW-0472">Membrane</keyword>
<comment type="caution">
    <text evidence="3">The sequence shown here is derived from an EMBL/GenBank/DDBJ whole genome shotgun (WGS) entry which is preliminary data.</text>
</comment>
<keyword evidence="4" id="KW-1185">Reference proteome</keyword>
<keyword evidence="2" id="KW-1133">Transmembrane helix</keyword>
<gene>
    <name evidence="3" type="ORF">ODALV1_LOCUS7695</name>
</gene>
<dbReference type="Proteomes" id="UP001642540">
    <property type="component" value="Unassembled WGS sequence"/>
</dbReference>